<dbReference type="GO" id="GO:0016301">
    <property type="term" value="F:kinase activity"/>
    <property type="evidence" value="ECO:0007669"/>
    <property type="project" value="UniProtKB-KW"/>
</dbReference>
<dbReference type="InterPro" id="IPR012893">
    <property type="entry name" value="HipA-like_C"/>
</dbReference>
<dbReference type="EMBL" id="QHHU01000017">
    <property type="protein sequence ID" value="RSM45171.1"/>
    <property type="molecule type" value="Genomic_DNA"/>
</dbReference>
<dbReference type="Pfam" id="PF07804">
    <property type="entry name" value="HipA_C"/>
    <property type="match status" value="1"/>
</dbReference>
<keyword evidence="1" id="KW-0808">Transferase</keyword>
<protein>
    <recommendedName>
        <fullName evidence="3">HipA-like C-terminal domain-containing protein</fullName>
    </recommendedName>
</protein>
<accession>A0A428WQ08</accession>
<evidence type="ECO:0000256" key="2">
    <source>
        <dbReference type="ARBA" id="ARBA00022777"/>
    </source>
</evidence>
<keyword evidence="2" id="KW-0418">Kinase</keyword>
<dbReference type="Proteomes" id="UP000286716">
    <property type="component" value="Unassembled WGS sequence"/>
</dbReference>
<dbReference type="RefSeq" id="WP_020641203.1">
    <property type="nucleotide sequence ID" value="NZ_QHHU01000017.1"/>
</dbReference>
<evidence type="ECO:0000259" key="3">
    <source>
        <dbReference type="Pfam" id="PF07804"/>
    </source>
</evidence>
<keyword evidence="5" id="KW-1185">Reference proteome</keyword>
<dbReference type="AlphaFoldDB" id="A0A428WQ08"/>
<dbReference type="OrthoDB" id="9812605at2"/>
<evidence type="ECO:0000313" key="4">
    <source>
        <dbReference type="EMBL" id="RSM45171.1"/>
    </source>
</evidence>
<feature type="domain" description="HipA-like C-terminal" evidence="3">
    <location>
        <begin position="19"/>
        <end position="250"/>
    </location>
</feature>
<reference evidence="4 5" key="1">
    <citation type="submission" date="2018-05" db="EMBL/GenBank/DDBJ databases">
        <title>Evolution of GPA BGCs.</title>
        <authorList>
            <person name="Waglechner N."/>
            <person name="Wright G.D."/>
        </authorList>
    </citation>
    <scope>NUCLEOTIDE SEQUENCE [LARGE SCALE GENOMIC DNA]</scope>
    <source>
        <strain evidence="4 5">DSM 5908</strain>
    </source>
</reference>
<gene>
    <name evidence="4" type="ORF">DMA12_14110</name>
</gene>
<comment type="caution">
    <text evidence="4">The sequence shown here is derived from an EMBL/GenBank/DDBJ whole genome shotgun (WGS) entry which is preliminary data.</text>
</comment>
<evidence type="ECO:0000313" key="5">
    <source>
        <dbReference type="Proteomes" id="UP000286716"/>
    </source>
</evidence>
<proteinExistence type="predicted"/>
<evidence type="ECO:0000256" key="1">
    <source>
        <dbReference type="ARBA" id="ARBA00022679"/>
    </source>
</evidence>
<dbReference type="Gene3D" id="1.10.1070.20">
    <property type="match status" value="1"/>
</dbReference>
<organism evidence="4 5">
    <name type="scientific">Amycolatopsis balhimycina DSM 5908</name>
    <dbReference type="NCBI Taxonomy" id="1081091"/>
    <lineage>
        <taxon>Bacteria</taxon>
        <taxon>Bacillati</taxon>
        <taxon>Actinomycetota</taxon>
        <taxon>Actinomycetes</taxon>
        <taxon>Pseudonocardiales</taxon>
        <taxon>Pseudonocardiaceae</taxon>
        <taxon>Amycolatopsis</taxon>
    </lineage>
</organism>
<name>A0A428WQ08_AMYBA</name>
<sequence length="293" mass="32500">MKFDVVDVSDWLVIGQESEGADPKLWLARRADDKELWLYKSSKFGLETSYRRYDDVAERLASALAEDLGLPAARVEFAGRASDEGIISRNVRPDGWDLHSGDVRLSEYPGYLSCSGDDRPKERVGHNLANIRSILNGCGPPPGLPAECSAFSVFAGYLVFDAWIANTDRHAINWAVLDHDGEQRLAPSFDHGSALGSGVREADLAGQDPVTFAGRGKASRFEGGRRQTLVDLALLAVEQAGAQARDWVDRVARYDLARLDDLLDAARNTMRLSEVRRTFIRGILEENQRRLTR</sequence>